<dbReference type="RefSeq" id="WP_091229654.1">
    <property type="nucleotide sequence ID" value="NZ_FMKA01000001.1"/>
</dbReference>
<keyword evidence="3" id="KW-1185">Reference proteome</keyword>
<accession>A0A1D3TPV3</accession>
<sequence length="130" mass="14719">MAVIRVKKIKNFTVMANQHLRNRNLSLKAKGLLSLMLSLPDDWDYSIRGLAAICKEGVDGIRTTLGELEKQGYLIREQKRNGNGQLAIAEYTILEIPGLSGEEQLELEDPEREKHEQEQPEQEKPIPGKP</sequence>
<organism evidence="2 3">
    <name type="scientific">Anaerobium acetethylicum</name>
    <dbReference type="NCBI Taxonomy" id="1619234"/>
    <lineage>
        <taxon>Bacteria</taxon>
        <taxon>Bacillati</taxon>
        <taxon>Bacillota</taxon>
        <taxon>Clostridia</taxon>
        <taxon>Lachnospirales</taxon>
        <taxon>Lachnospiraceae</taxon>
        <taxon>Anaerobium</taxon>
    </lineage>
</organism>
<feature type="region of interest" description="Disordered" evidence="1">
    <location>
        <begin position="102"/>
        <end position="130"/>
    </location>
</feature>
<reference evidence="2 3" key="1">
    <citation type="submission" date="2016-09" db="EMBL/GenBank/DDBJ databases">
        <authorList>
            <person name="Capua I."/>
            <person name="De Benedictis P."/>
            <person name="Joannis T."/>
            <person name="Lombin L.H."/>
            <person name="Cattoli G."/>
        </authorList>
    </citation>
    <scope>NUCLEOTIDE SEQUENCE [LARGE SCALE GENOMIC DNA]</scope>
    <source>
        <strain evidence="2 3">GluBS11</strain>
    </source>
</reference>
<dbReference type="Pfam" id="PF13730">
    <property type="entry name" value="HTH_36"/>
    <property type="match status" value="1"/>
</dbReference>
<proteinExistence type="predicted"/>
<evidence type="ECO:0000313" key="2">
    <source>
        <dbReference type="EMBL" id="SCP95408.1"/>
    </source>
</evidence>
<protein>
    <submittedName>
        <fullName evidence="2">Helix-turn-helix domain-containing protein</fullName>
    </submittedName>
</protein>
<dbReference type="OrthoDB" id="9803733at2"/>
<dbReference type="AlphaFoldDB" id="A0A1D3TPV3"/>
<dbReference type="Proteomes" id="UP000199315">
    <property type="component" value="Unassembled WGS sequence"/>
</dbReference>
<evidence type="ECO:0000313" key="3">
    <source>
        <dbReference type="Proteomes" id="UP000199315"/>
    </source>
</evidence>
<gene>
    <name evidence="2" type="ORF">SAMN05421730_1001544</name>
</gene>
<feature type="compositionally biased region" description="Basic and acidic residues" evidence="1">
    <location>
        <begin position="111"/>
        <end position="130"/>
    </location>
</feature>
<dbReference type="STRING" id="1619234.SAMN05421730_1001544"/>
<dbReference type="EMBL" id="FMKA01000001">
    <property type="protein sequence ID" value="SCP95408.1"/>
    <property type="molecule type" value="Genomic_DNA"/>
</dbReference>
<name>A0A1D3TPV3_9FIRM</name>
<evidence type="ECO:0000256" key="1">
    <source>
        <dbReference type="SAM" id="MobiDB-lite"/>
    </source>
</evidence>